<dbReference type="PROSITE" id="PS51257">
    <property type="entry name" value="PROKAR_LIPOPROTEIN"/>
    <property type="match status" value="1"/>
</dbReference>
<dbReference type="CDD" id="cd00442">
    <property type="entry name" value="Lyz-like"/>
    <property type="match status" value="1"/>
</dbReference>
<evidence type="ECO:0000256" key="1">
    <source>
        <dbReference type="SAM" id="SignalP"/>
    </source>
</evidence>
<reference evidence="4" key="1">
    <citation type="submission" date="2014-10" db="EMBL/GenBank/DDBJ databases">
        <authorList>
            <person name="Kuske C.R."/>
            <person name="Challacombe J.F."/>
            <person name="Daligault H.E."/>
            <person name="Davenport K.W."/>
            <person name="Johnson S.L."/>
            <person name="Siddaramappa S."/>
            <person name="Petersen J.M."/>
        </authorList>
    </citation>
    <scope>NUCLEOTIDE SEQUENCE [LARGE SCALE GENOMIC DNA]</scope>
    <source>
        <strain evidence="4">CA97-1460</strain>
    </source>
</reference>
<keyword evidence="4" id="KW-1185">Reference proteome</keyword>
<dbReference type="KEGG" id="frc:KX01_1668"/>
<dbReference type="Proteomes" id="UP000182521">
    <property type="component" value="Chromosome"/>
</dbReference>
<accession>A0A1J0KUI2</accession>
<dbReference type="OrthoDB" id="9789144at2"/>
<dbReference type="Pfam" id="PF19489">
    <property type="entry name" value="SLT_4"/>
    <property type="match status" value="1"/>
</dbReference>
<proteinExistence type="predicted"/>
<dbReference type="RefSeq" id="WP_071664533.1">
    <property type="nucleotide sequence ID" value="NZ_CP009654.1"/>
</dbReference>
<dbReference type="EMBL" id="CP009654">
    <property type="protein sequence ID" value="APC97292.1"/>
    <property type="molecule type" value="Genomic_DNA"/>
</dbReference>
<dbReference type="InterPro" id="IPR023346">
    <property type="entry name" value="Lysozyme-like_dom_sf"/>
</dbReference>
<dbReference type="SUPFAM" id="SSF53955">
    <property type="entry name" value="Lysozyme-like"/>
    <property type="match status" value="1"/>
</dbReference>
<feature type="signal peptide" evidence="1">
    <location>
        <begin position="1"/>
        <end position="28"/>
    </location>
</feature>
<gene>
    <name evidence="3" type="ORF">KX01_1668</name>
</gene>
<dbReference type="InterPro" id="IPR045795">
    <property type="entry name" value="SLT_4"/>
</dbReference>
<organism evidence="3 4">
    <name type="scientific">Francisella frigiditurris</name>
    <dbReference type="NCBI Taxonomy" id="1542390"/>
    <lineage>
        <taxon>Bacteria</taxon>
        <taxon>Pseudomonadati</taxon>
        <taxon>Pseudomonadota</taxon>
        <taxon>Gammaproteobacteria</taxon>
        <taxon>Thiotrichales</taxon>
        <taxon>Francisellaceae</taxon>
        <taxon>Francisella</taxon>
    </lineage>
</organism>
<sequence length="190" mass="21749">MRISNLLKICFVLCLTTLILSCSKQALIDPEVDVCDILKENPKWSKSLKEAQTKYNLPPQFAMAIIYQESKFIGTAKSKSSSAYGYAQAIDGTWKVFQDEVNSSAKRDNFNDSVQFIGWYMSDLSKRLKLNMTDSYNLYMAYMLGQTGYKRYKAGTYANKEVVRKNESIASKVKARADLYNKQFKNCKIK</sequence>
<evidence type="ECO:0000313" key="4">
    <source>
        <dbReference type="Proteomes" id="UP000182521"/>
    </source>
</evidence>
<name>A0A1J0KUI2_9GAMM</name>
<protein>
    <submittedName>
        <fullName evidence="3">Transglycosylase SLT domain protein</fullName>
    </submittedName>
</protein>
<feature type="chain" id="PRO_5009613994" evidence="1">
    <location>
        <begin position="29"/>
        <end position="190"/>
    </location>
</feature>
<dbReference type="Gene3D" id="1.10.530.10">
    <property type="match status" value="1"/>
</dbReference>
<dbReference type="AlphaFoldDB" id="A0A1J0KUI2"/>
<feature type="domain" description="Transglycosylase SLT" evidence="2">
    <location>
        <begin position="11"/>
        <end position="187"/>
    </location>
</feature>
<keyword evidence="1" id="KW-0732">Signal</keyword>
<evidence type="ECO:0000313" key="3">
    <source>
        <dbReference type="EMBL" id="APC97292.1"/>
    </source>
</evidence>
<evidence type="ECO:0000259" key="2">
    <source>
        <dbReference type="Pfam" id="PF19489"/>
    </source>
</evidence>